<feature type="region of interest" description="Disordered" evidence="1">
    <location>
        <begin position="133"/>
        <end position="204"/>
    </location>
</feature>
<keyword evidence="4" id="KW-1185">Reference proteome</keyword>
<comment type="caution">
    <text evidence="3">The sequence shown here is derived from an EMBL/GenBank/DDBJ whole genome shotgun (WGS) entry which is preliminary data.</text>
</comment>
<evidence type="ECO:0000313" key="3">
    <source>
        <dbReference type="EMBL" id="CAB9504928.1"/>
    </source>
</evidence>
<proteinExistence type="predicted"/>
<dbReference type="SUPFAM" id="SSF63825">
    <property type="entry name" value="YWTD domain"/>
    <property type="match status" value="1"/>
</dbReference>
<feature type="transmembrane region" description="Helical" evidence="2">
    <location>
        <begin position="25"/>
        <end position="45"/>
    </location>
</feature>
<evidence type="ECO:0000256" key="2">
    <source>
        <dbReference type="SAM" id="Phobius"/>
    </source>
</evidence>
<feature type="compositionally biased region" description="Low complexity" evidence="1">
    <location>
        <begin position="149"/>
        <end position="180"/>
    </location>
</feature>
<evidence type="ECO:0000256" key="1">
    <source>
        <dbReference type="SAM" id="MobiDB-lite"/>
    </source>
</evidence>
<keyword evidence="2" id="KW-0812">Transmembrane</keyword>
<keyword evidence="2" id="KW-1133">Transmembrane helix</keyword>
<sequence>MTNSKSSFFSPTRWMNLPHPPRGKLVVVLGAIVFFVLAVVVPISLKIRPSHPHSNESLGLLEDASPVEVALSDGEDTDANFTLRPSPGPPGTISPSTYTHSILPLLDDDDDDDDSISDYQDDAFEFLRPLQVDTSSPQRSGSPSPAPPNASSFEPSAVNTSTPSSIPLIFTSSPSTSTSSAGSLDMLPSQLPSSSSQQPSLSPSDAVTFVPGLLTHLEHGLLLSEGLTAQIIAESGQPVKYWNGTTSKLQFHGMPDFGATFEDLRDDNPNGWVYLSNSEMEEVGSGSVGSIIFDSEGHVIRYERLLSNTTMNCGGGITPFNTWISCEETKGGRNYQVDPMNQLVAAPITLGKEGGHWESFAFDVRNKSSPRFFVTEDAEKGALQRFTPHNATWDPPEQAWKMLHGDGLVEYLLLEPNSGQTSGTFSWGSNRAAARNNAFNYYPQSEGIDVHEGRLFFVCKKVKHLFELDLDAGTYTRQSTTTGLFDGGPDQLHRILEDGFDDFLFFTEEGGKDAGIHGRDATGLFFTVLESPIYNDETTGLAFSPCFKHMYVAYQQNGLLFDVTRQDGLPFYARSLNVKYHAMDR</sequence>
<dbReference type="PANTHER" id="PTHR35399:SF2">
    <property type="entry name" value="DUF839 DOMAIN-CONTAINING PROTEIN"/>
    <property type="match status" value="1"/>
</dbReference>
<gene>
    <name evidence="3" type="ORF">SEMRO_213_G088570.1</name>
</gene>
<dbReference type="PANTHER" id="PTHR35399">
    <property type="entry name" value="SLR8030 PROTEIN"/>
    <property type="match status" value="1"/>
</dbReference>
<feature type="compositionally biased region" description="Low complexity" evidence="1">
    <location>
        <begin position="187"/>
        <end position="204"/>
    </location>
</feature>
<accession>A0A9N8HCC1</accession>
<protein>
    <submittedName>
        <fullName evidence="3">OsmC-like protein</fullName>
    </submittedName>
</protein>
<name>A0A9N8HCC1_9STRA</name>
<feature type="compositionally biased region" description="Acidic residues" evidence="1">
    <location>
        <begin position="106"/>
        <end position="118"/>
    </location>
</feature>
<dbReference type="Proteomes" id="UP001153069">
    <property type="component" value="Unassembled WGS sequence"/>
</dbReference>
<keyword evidence="2" id="KW-0472">Membrane</keyword>
<dbReference type="AlphaFoldDB" id="A0A9N8HCC1"/>
<organism evidence="3 4">
    <name type="scientific">Seminavis robusta</name>
    <dbReference type="NCBI Taxonomy" id="568900"/>
    <lineage>
        <taxon>Eukaryota</taxon>
        <taxon>Sar</taxon>
        <taxon>Stramenopiles</taxon>
        <taxon>Ochrophyta</taxon>
        <taxon>Bacillariophyta</taxon>
        <taxon>Bacillariophyceae</taxon>
        <taxon>Bacillariophycidae</taxon>
        <taxon>Naviculales</taxon>
        <taxon>Naviculaceae</taxon>
        <taxon>Seminavis</taxon>
    </lineage>
</organism>
<reference evidence="3" key="1">
    <citation type="submission" date="2020-06" db="EMBL/GenBank/DDBJ databases">
        <authorList>
            <consortium name="Plant Systems Biology data submission"/>
        </authorList>
    </citation>
    <scope>NUCLEOTIDE SEQUENCE</scope>
    <source>
        <strain evidence="3">D6</strain>
    </source>
</reference>
<feature type="region of interest" description="Disordered" evidence="1">
    <location>
        <begin position="84"/>
        <end position="118"/>
    </location>
</feature>
<evidence type="ECO:0000313" key="4">
    <source>
        <dbReference type="Proteomes" id="UP001153069"/>
    </source>
</evidence>
<dbReference type="EMBL" id="CAICTM010000212">
    <property type="protein sequence ID" value="CAB9504928.1"/>
    <property type="molecule type" value="Genomic_DNA"/>
</dbReference>
<dbReference type="OrthoDB" id="42504at2759"/>